<evidence type="ECO:0000313" key="3">
    <source>
        <dbReference type="EMBL" id="UOF89513.1"/>
    </source>
</evidence>
<name>A0ABY4CGH4_9BACL</name>
<organism evidence="3 4">
    <name type="scientific">Fodinisporobacter ferrooxydans</name>
    <dbReference type="NCBI Taxonomy" id="2901836"/>
    <lineage>
        <taxon>Bacteria</taxon>
        <taxon>Bacillati</taxon>
        <taxon>Bacillota</taxon>
        <taxon>Bacilli</taxon>
        <taxon>Bacillales</taxon>
        <taxon>Alicyclobacillaceae</taxon>
        <taxon>Fodinisporobacter</taxon>
    </lineage>
</organism>
<protein>
    <submittedName>
        <fullName evidence="3">Haloacid dehalogenase type II</fullName>
    </submittedName>
</protein>
<dbReference type="InterPro" id="IPR006439">
    <property type="entry name" value="HAD-SF_hydro_IA"/>
</dbReference>
<dbReference type="EMBL" id="CP089291">
    <property type="protein sequence ID" value="UOF89513.1"/>
    <property type="molecule type" value="Genomic_DNA"/>
</dbReference>
<dbReference type="PRINTS" id="PR00413">
    <property type="entry name" value="HADHALOGNASE"/>
</dbReference>
<dbReference type="Proteomes" id="UP000830167">
    <property type="component" value="Chromosome"/>
</dbReference>
<dbReference type="NCBIfam" id="TIGR01428">
    <property type="entry name" value="HAD_type_II"/>
    <property type="match status" value="1"/>
</dbReference>
<dbReference type="RefSeq" id="WP_347436202.1">
    <property type="nucleotide sequence ID" value="NZ_CP089291.1"/>
</dbReference>
<keyword evidence="2" id="KW-0378">Hydrolase</keyword>
<dbReference type="Gene3D" id="3.40.50.1000">
    <property type="entry name" value="HAD superfamily/HAD-like"/>
    <property type="match status" value="1"/>
</dbReference>
<sequence>MNSFRNWFLRCITASRLAEYTWLRSLMHRYANFEQVNRDALRFALNQLQLQYTNDTIESLINAYLTLEHYPEVRQALAAFQKCKLVILSNGTEYMLQSVVNNAGFQAYFEGILSVDVLQIYKPDPQVYQLAVSKLGLSKDKILFVSSNGWDVAGSKSFGFTVGWINRQGKTAEELGARPDYTVNNLLELANCISS</sequence>
<dbReference type="CDD" id="cd02588">
    <property type="entry name" value="HAD_L2-DEX"/>
    <property type="match status" value="1"/>
</dbReference>
<evidence type="ECO:0000256" key="1">
    <source>
        <dbReference type="ARBA" id="ARBA00008106"/>
    </source>
</evidence>
<proteinExistence type="inferred from homology"/>
<dbReference type="Pfam" id="PF00702">
    <property type="entry name" value="Hydrolase"/>
    <property type="match status" value="1"/>
</dbReference>
<evidence type="ECO:0000256" key="2">
    <source>
        <dbReference type="ARBA" id="ARBA00022801"/>
    </source>
</evidence>
<dbReference type="NCBIfam" id="TIGR01493">
    <property type="entry name" value="HAD-SF-IA-v2"/>
    <property type="match status" value="1"/>
</dbReference>
<dbReference type="Gene3D" id="1.10.150.240">
    <property type="entry name" value="Putative phosphatase, domain 2"/>
    <property type="match status" value="1"/>
</dbReference>
<reference evidence="3" key="1">
    <citation type="submission" date="2021-12" db="EMBL/GenBank/DDBJ databases">
        <title>Alicyclobacillaceae gen. nov., sp. nov., isolated from chalcocite enrichment system.</title>
        <authorList>
            <person name="Jiang Z."/>
        </authorList>
    </citation>
    <scope>NUCLEOTIDE SEQUENCE</scope>
    <source>
        <strain evidence="3">MYW30-H2</strain>
    </source>
</reference>
<evidence type="ECO:0000313" key="4">
    <source>
        <dbReference type="Proteomes" id="UP000830167"/>
    </source>
</evidence>
<keyword evidence="4" id="KW-1185">Reference proteome</keyword>
<dbReference type="InterPro" id="IPR006328">
    <property type="entry name" value="2-HAD"/>
</dbReference>
<dbReference type="NCBIfam" id="TIGR01549">
    <property type="entry name" value="HAD-SF-IA-v1"/>
    <property type="match status" value="1"/>
</dbReference>
<dbReference type="PANTHER" id="PTHR43316:SF3">
    <property type="entry name" value="HALOACID DEHALOGENASE, TYPE II (AFU_ORTHOLOGUE AFUA_2G07750)-RELATED"/>
    <property type="match status" value="1"/>
</dbReference>
<gene>
    <name evidence="3" type="ORF">LSG31_16685</name>
</gene>
<accession>A0ABY4CGH4</accession>
<dbReference type="InterPro" id="IPR051540">
    <property type="entry name" value="S-2-haloacid_dehalogenase"/>
</dbReference>
<dbReference type="InterPro" id="IPR023214">
    <property type="entry name" value="HAD_sf"/>
</dbReference>
<comment type="similarity">
    <text evidence="1">Belongs to the HAD-like hydrolase superfamily. S-2-haloalkanoic acid dehalogenase family.</text>
</comment>
<dbReference type="SUPFAM" id="SSF56784">
    <property type="entry name" value="HAD-like"/>
    <property type="match status" value="1"/>
</dbReference>
<dbReference type="PANTHER" id="PTHR43316">
    <property type="entry name" value="HYDROLASE, HALOACID DELAHOGENASE-RELATED"/>
    <property type="match status" value="1"/>
</dbReference>
<dbReference type="InterPro" id="IPR023198">
    <property type="entry name" value="PGP-like_dom2"/>
</dbReference>
<dbReference type="InterPro" id="IPR036412">
    <property type="entry name" value="HAD-like_sf"/>
</dbReference>